<accession>A0A1D1VPK8</accession>
<dbReference type="STRING" id="947166.A0A1D1VPK8"/>
<sequence>MPYVLVSTEIRLECGPCIVGDGEADPELMDYLGAKILTFYGNTFPEYRTPLVPRVVLNKLEARGYKVIAMSGVGQACVWTLHKPEDDKENN</sequence>
<evidence type="ECO:0000256" key="3">
    <source>
        <dbReference type="ARBA" id="ARBA00007605"/>
    </source>
</evidence>
<dbReference type="Proteomes" id="UP000186922">
    <property type="component" value="Unassembled WGS sequence"/>
</dbReference>
<dbReference type="PANTHER" id="PTHR16852:SF2">
    <property type="entry name" value="GTP CYCLOHYDROLASE 1 FEEDBACK REGULATORY PROTEIN"/>
    <property type="match status" value="1"/>
</dbReference>
<dbReference type="InterPro" id="IPR009112">
    <property type="entry name" value="GTP_CycHdrlase_I_reg"/>
</dbReference>
<evidence type="ECO:0000256" key="1">
    <source>
        <dbReference type="ARBA" id="ARBA00004126"/>
    </source>
</evidence>
<dbReference type="Gene3D" id="3.30.1410.10">
    <property type="entry name" value="GTP cyclohydrolase I feedback regulatory protein GFRP"/>
    <property type="match status" value="1"/>
</dbReference>
<evidence type="ECO:0000256" key="6">
    <source>
        <dbReference type="ARBA" id="ARBA00023136"/>
    </source>
</evidence>
<keyword evidence="10" id="KW-1185">Reference proteome</keyword>
<evidence type="ECO:0000313" key="10">
    <source>
        <dbReference type="Proteomes" id="UP000186922"/>
    </source>
</evidence>
<gene>
    <name evidence="9" type="primary">RvY_13931-1</name>
    <name evidence="9" type="synonym">RvY_13931.1</name>
    <name evidence="9" type="ORF">RvY_13931</name>
</gene>
<dbReference type="OrthoDB" id="64291at2759"/>
<evidence type="ECO:0000256" key="4">
    <source>
        <dbReference type="ARBA" id="ARBA00020099"/>
    </source>
</evidence>
<evidence type="ECO:0000256" key="5">
    <source>
        <dbReference type="ARBA" id="ARBA00022490"/>
    </source>
</evidence>
<dbReference type="Pfam" id="PF06399">
    <property type="entry name" value="GFRP"/>
    <property type="match status" value="1"/>
</dbReference>
<dbReference type="SUPFAM" id="SSF69761">
    <property type="entry name" value="GTP cyclohydrolase I feedback regulatory protein, GFRP"/>
    <property type="match status" value="1"/>
</dbReference>
<dbReference type="GO" id="GO:0005829">
    <property type="term" value="C:cytosol"/>
    <property type="evidence" value="ECO:0007669"/>
    <property type="project" value="UniProtKB-SubCell"/>
</dbReference>
<keyword evidence="5" id="KW-0963">Cytoplasm</keyword>
<reference evidence="9 10" key="1">
    <citation type="journal article" date="2016" name="Nat. Commun.">
        <title>Extremotolerant tardigrade genome and improved radiotolerance of human cultured cells by tardigrade-unique protein.</title>
        <authorList>
            <person name="Hashimoto T."/>
            <person name="Horikawa D.D."/>
            <person name="Saito Y."/>
            <person name="Kuwahara H."/>
            <person name="Kozuka-Hata H."/>
            <person name="Shin-I T."/>
            <person name="Minakuchi Y."/>
            <person name="Ohishi K."/>
            <person name="Motoyama A."/>
            <person name="Aizu T."/>
            <person name="Enomoto A."/>
            <person name="Kondo K."/>
            <person name="Tanaka S."/>
            <person name="Hara Y."/>
            <person name="Koshikawa S."/>
            <person name="Sagara H."/>
            <person name="Miura T."/>
            <person name="Yokobori S."/>
            <person name="Miyagawa K."/>
            <person name="Suzuki Y."/>
            <person name="Kubo T."/>
            <person name="Oyama M."/>
            <person name="Kohara Y."/>
            <person name="Fujiyama A."/>
            <person name="Arakawa K."/>
            <person name="Katayama T."/>
            <person name="Toyoda A."/>
            <person name="Kunieda T."/>
        </authorList>
    </citation>
    <scope>NUCLEOTIDE SEQUENCE [LARGE SCALE GENOMIC DNA]</scope>
    <source>
        <strain evidence="9 10">YOKOZUNA-1</strain>
    </source>
</reference>
<dbReference type="GO" id="GO:0031965">
    <property type="term" value="C:nuclear membrane"/>
    <property type="evidence" value="ECO:0007669"/>
    <property type="project" value="UniProtKB-SubCell"/>
</dbReference>
<dbReference type="AlphaFoldDB" id="A0A1D1VPK8"/>
<protein>
    <recommendedName>
        <fullName evidence="4">GTP cyclohydrolase 1 feedback regulatory protein</fullName>
    </recommendedName>
    <alternativeName>
        <fullName evidence="8">GTP cyclohydrolase I feedback regulatory protein</fullName>
    </alternativeName>
</protein>
<proteinExistence type="inferred from homology"/>
<dbReference type="EMBL" id="BDGG01000009">
    <property type="protein sequence ID" value="GAV03522.1"/>
    <property type="molecule type" value="Genomic_DNA"/>
</dbReference>
<dbReference type="InterPro" id="IPR036717">
    <property type="entry name" value="GFRP_sf"/>
</dbReference>
<organism evidence="9 10">
    <name type="scientific">Ramazzottius varieornatus</name>
    <name type="common">Water bear</name>
    <name type="synonym">Tardigrade</name>
    <dbReference type="NCBI Taxonomy" id="947166"/>
    <lineage>
        <taxon>Eukaryota</taxon>
        <taxon>Metazoa</taxon>
        <taxon>Ecdysozoa</taxon>
        <taxon>Tardigrada</taxon>
        <taxon>Eutardigrada</taxon>
        <taxon>Parachela</taxon>
        <taxon>Hypsibioidea</taxon>
        <taxon>Ramazzottiidae</taxon>
        <taxon>Ramazzottius</taxon>
    </lineage>
</organism>
<comment type="caution">
    <text evidence="9">The sequence shown here is derived from an EMBL/GenBank/DDBJ whole genome shotgun (WGS) entry which is preliminary data.</text>
</comment>
<dbReference type="FunFam" id="3.30.1410.10:FF:000001">
    <property type="entry name" value="GTP cyclohydrolase 1 feedback regulatory protein"/>
    <property type="match status" value="1"/>
</dbReference>
<name>A0A1D1VPK8_RAMVA</name>
<evidence type="ECO:0000256" key="8">
    <source>
        <dbReference type="ARBA" id="ARBA00032599"/>
    </source>
</evidence>
<dbReference type="GO" id="GO:0009890">
    <property type="term" value="P:negative regulation of biosynthetic process"/>
    <property type="evidence" value="ECO:0007669"/>
    <property type="project" value="InterPro"/>
</dbReference>
<dbReference type="PANTHER" id="PTHR16852">
    <property type="entry name" value="GTP CYCLOHYDROLASE 1 FEEDBACK REGULATORY PROTEIN"/>
    <property type="match status" value="1"/>
</dbReference>
<comment type="similarity">
    <text evidence="3">Belongs to the GFRP family.</text>
</comment>
<dbReference type="GO" id="GO:0044549">
    <property type="term" value="F:GTP cyclohydrolase binding"/>
    <property type="evidence" value="ECO:0007669"/>
    <property type="project" value="TreeGrafter"/>
</dbReference>
<evidence type="ECO:0000256" key="2">
    <source>
        <dbReference type="ARBA" id="ARBA00004514"/>
    </source>
</evidence>
<evidence type="ECO:0000313" key="9">
    <source>
        <dbReference type="EMBL" id="GAV03522.1"/>
    </source>
</evidence>
<comment type="subcellular location">
    <subcellularLocation>
        <location evidence="2">Cytoplasm</location>
        <location evidence="2">Cytosol</location>
    </subcellularLocation>
    <subcellularLocation>
        <location evidence="1">Nucleus membrane</location>
    </subcellularLocation>
</comment>
<evidence type="ECO:0000256" key="7">
    <source>
        <dbReference type="ARBA" id="ARBA00023242"/>
    </source>
</evidence>
<keyword evidence="7" id="KW-0539">Nucleus</keyword>
<keyword evidence="6" id="KW-0472">Membrane</keyword>